<evidence type="ECO:0000313" key="2">
    <source>
        <dbReference type="EMBL" id="GGZ68288.1"/>
    </source>
</evidence>
<proteinExistence type="predicted"/>
<dbReference type="Proteomes" id="UP000623010">
    <property type="component" value="Unassembled WGS sequence"/>
</dbReference>
<feature type="region of interest" description="Disordered" evidence="1">
    <location>
        <begin position="1"/>
        <end position="104"/>
    </location>
</feature>
<sequence length="104" mass="10811">MRAQAGGAGVDLYGAGGTLSHDGVSFGRVGTGRGGRSFDAVTGSLRGRAHVTDPREEPASPSVSRRRDIKASRLEASRHRGLDTTAHRRGTGPGSEVRDSERGA</sequence>
<evidence type="ECO:0000313" key="3">
    <source>
        <dbReference type="Proteomes" id="UP000623010"/>
    </source>
</evidence>
<feature type="compositionally biased region" description="Gly residues" evidence="1">
    <location>
        <begin position="1"/>
        <end position="17"/>
    </location>
</feature>
<name>A0A918QT84_9ACTN</name>
<organism evidence="2 3">
    <name type="scientific">Streptomyces echinoruber</name>
    <dbReference type="NCBI Taxonomy" id="68898"/>
    <lineage>
        <taxon>Bacteria</taxon>
        <taxon>Bacillati</taxon>
        <taxon>Actinomycetota</taxon>
        <taxon>Actinomycetes</taxon>
        <taxon>Kitasatosporales</taxon>
        <taxon>Streptomycetaceae</taxon>
        <taxon>Streptomyces</taxon>
    </lineage>
</organism>
<reference evidence="2" key="1">
    <citation type="journal article" date="2014" name="Int. J. Syst. Evol. Microbiol.">
        <title>Complete genome sequence of Corynebacterium casei LMG S-19264T (=DSM 44701T), isolated from a smear-ripened cheese.</title>
        <authorList>
            <consortium name="US DOE Joint Genome Institute (JGI-PGF)"/>
            <person name="Walter F."/>
            <person name="Albersmeier A."/>
            <person name="Kalinowski J."/>
            <person name="Ruckert C."/>
        </authorList>
    </citation>
    <scope>NUCLEOTIDE SEQUENCE</scope>
    <source>
        <strain evidence="2">JCM 5016</strain>
    </source>
</reference>
<evidence type="ECO:0000256" key="1">
    <source>
        <dbReference type="SAM" id="MobiDB-lite"/>
    </source>
</evidence>
<dbReference type="AlphaFoldDB" id="A0A918QT84"/>
<protein>
    <submittedName>
        <fullName evidence="2">Uncharacterized protein</fullName>
    </submittedName>
</protein>
<reference evidence="2" key="2">
    <citation type="submission" date="2020-09" db="EMBL/GenBank/DDBJ databases">
        <authorList>
            <person name="Sun Q."/>
            <person name="Ohkuma M."/>
        </authorList>
    </citation>
    <scope>NUCLEOTIDE SEQUENCE</scope>
    <source>
        <strain evidence="2">JCM 5016</strain>
    </source>
</reference>
<gene>
    <name evidence="2" type="ORF">GCM10010389_01880</name>
</gene>
<accession>A0A918QT84</accession>
<comment type="caution">
    <text evidence="2">The sequence shown here is derived from an EMBL/GenBank/DDBJ whole genome shotgun (WGS) entry which is preliminary data.</text>
</comment>
<feature type="compositionally biased region" description="Basic and acidic residues" evidence="1">
    <location>
        <begin position="65"/>
        <end position="86"/>
    </location>
</feature>
<keyword evidence="3" id="KW-1185">Reference proteome</keyword>
<dbReference type="EMBL" id="BMWH01000001">
    <property type="protein sequence ID" value="GGZ68288.1"/>
    <property type="molecule type" value="Genomic_DNA"/>
</dbReference>